<evidence type="ECO:0000256" key="1">
    <source>
        <dbReference type="ARBA" id="ARBA00006484"/>
    </source>
</evidence>
<dbReference type="PANTHER" id="PTHR44196">
    <property type="entry name" value="DEHYDROGENASE/REDUCTASE SDR FAMILY MEMBER 7B"/>
    <property type="match status" value="1"/>
</dbReference>
<dbReference type="InterPro" id="IPR036291">
    <property type="entry name" value="NAD(P)-bd_dom_sf"/>
</dbReference>
<dbReference type="PANTHER" id="PTHR44196:SF1">
    <property type="entry name" value="DEHYDROGENASE_REDUCTASE SDR FAMILY MEMBER 7B"/>
    <property type="match status" value="1"/>
</dbReference>
<dbReference type="AlphaFoldDB" id="A0A4U3L3D7"/>
<dbReference type="Gene3D" id="3.40.50.720">
    <property type="entry name" value="NAD(P)-binding Rossmann-like Domain"/>
    <property type="match status" value="1"/>
</dbReference>
<evidence type="ECO:0000256" key="2">
    <source>
        <dbReference type="ARBA" id="ARBA00023002"/>
    </source>
</evidence>
<dbReference type="PRINTS" id="PR00081">
    <property type="entry name" value="GDHRDH"/>
</dbReference>
<dbReference type="OrthoDB" id="9810734at2"/>
<evidence type="ECO:0000313" key="4">
    <source>
        <dbReference type="EMBL" id="TKK68057.1"/>
    </source>
</evidence>
<dbReference type="Pfam" id="PF00106">
    <property type="entry name" value="adh_short"/>
    <property type="match status" value="1"/>
</dbReference>
<dbReference type="SUPFAM" id="SSF51735">
    <property type="entry name" value="NAD(P)-binding Rossmann-fold domains"/>
    <property type="match status" value="1"/>
</dbReference>
<sequence>MNLTGNTILITGGTSGIGLALAKQLNMLNNKVIICGRRAERLEEIRRVNAGIVTKVCDIADAQQRVDLTEWIFQNYPEINILINNAGVQLHTDFLRTGDLANIRKETEINFIAPIHFIQLFTSYLSRKESAAIINISSGLAFVPLAVAAVYSATKAAIHSLTLSLRYQLRNTTIKVFEIVPPSVDTELGYEHREDKTSTHGGMDVNEFASQVIDALQNDIYEAAIGTTANLRAKPQEMFDVLNRW</sequence>
<dbReference type="EMBL" id="SZQL01000009">
    <property type="protein sequence ID" value="TKK68057.1"/>
    <property type="molecule type" value="Genomic_DNA"/>
</dbReference>
<dbReference type="PROSITE" id="PS00061">
    <property type="entry name" value="ADH_SHORT"/>
    <property type="match status" value="1"/>
</dbReference>
<evidence type="ECO:0000313" key="5">
    <source>
        <dbReference type="Proteomes" id="UP000305848"/>
    </source>
</evidence>
<reference evidence="4 5" key="1">
    <citation type="submission" date="2019-05" db="EMBL/GenBank/DDBJ databases">
        <title>Panacibacter sp. strain 17mud1-8 Genome sequencing and assembly.</title>
        <authorList>
            <person name="Chhetri G."/>
        </authorList>
    </citation>
    <scope>NUCLEOTIDE SEQUENCE [LARGE SCALE GENOMIC DNA]</scope>
    <source>
        <strain evidence="4 5">17mud1-8</strain>
    </source>
</reference>
<dbReference type="GO" id="GO:0016491">
    <property type="term" value="F:oxidoreductase activity"/>
    <property type="evidence" value="ECO:0007669"/>
    <property type="project" value="UniProtKB-KW"/>
</dbReference>
<dbReference type="Proteomes" id="UP000305848">
    <property type="component" value="Unassembled WGS sequence"/>
</dbReference>
<evidence type="ECO:0000256" key="3">
    <source>
        <dbReference type="RuleBase" id="RU000363"/>
    </source>
</evidence>
<proteinExistence type="inferred from homology"/>
<comment type="caution">
    <text evidence="4">The sequence shown here is derived from an EMBL/GenBank/DDBJ whole genome shotgun (WGS) entry which is preliminary data.</text>
</comment>
<protein>
    <submittedName>
        <fullName evidence="4">SDR family NAD(P)-dependent oxidoreductase</fullName>
    </submittedName>
</protein>
<comment type="similarity">
    <text evidence="1 3">Belongs to the short-chain dehydrogenases/reductases (SDR) family.</text>
</comment>
<keyword evidence="2" id="KW-0560">Oxidoreductase</keyword>
<dbReference type="RefSeq" id="WP_137262160.1">
    <property type="nucleotide sequence ID" value="NZ_SZQL01000009.1"/>
</dbReference>
<keyword evidence="5" id="KW-1185">Reference proteome</keyword>
<dbReference type="GO" id="GO:0016020">
    <property type="term" value="C:membrane"/>
    <property type="evidence" value="ECO:0007669"/>
    <property type="project" value="TreeGrafter"/>
</dbReference>
<accession>A0A4U3L3D7</accession>
<dbReference type="InterPro" id="IPR020904">
    <property type="entry name" value="Sc_DH/Rdtase_CS"/>
</dbReference>
<organism evidence="4 5">
    <name type="scientific">Ilyomonas limi</name>
    <dbReference type="NCBI Taxonomy" id="2575867"/>
    <lineage>
        <taxon>Bacteria</taxon>
        <taxon>Pseudomonadati</taxon>
        <taxon>Bacteroidota</taxon>
        <taxon>Chitinophagia</taxon>
        <taxon>Chitinophagales</taxon>
        <taxon>Chitinophagaceae</taxon>
        <taxon>Ilyomonas</taxon>
    </lineage>
</organism>
<gene>
    <name evidence="4" type="ORF">FC093_12650</name>
</gene>
<dbReference type="InterPro" id="IPR002347">
    <property type="entry name" value="SDR_fam"/>
</dbReference>
<name>A0A4U3L3D7_9BACT</name>
<dbReference type="PRINTS" id="PR00080">
    <property type="entry name" value="SDRFAMILY"/>
</dbReference>